<dbReference type="GeneID" id="106665934"/>
<dbReference type="GO" id="GO:0034709">
    <property type="term" value="C:methylosome"/>
    <property type="evidence" value="ECO:0007669"/>
    <property type="project" value="TreeGrafter"/>
</dbReference>
<dbReference type="GO" id="GO:0007309">
    <property type="term" value="P:oocyte axis specification"/>
    <property type="evidence" value="ECO:0007669"/>
    <property type="project" value="TreeGrafter"/>
</dbReference>
<dbReference type="Pfam" id="PF00400">
    <property type="entry name" value="WD40"/>
    <property type="match status" value="1"/>
</dbReference>
<dbReference type="InterPro" id="IPR052139">
    <property type="entry name" value="Methylosome_Comp_WDR77"/>
</dbReference>
<proteinExistence type="predicted"/>
<dbReference type="InterPro" id="IPR015943">
    <property type="entry name" value="WD40/YVTN_repeat-like_dom_sf"/>
</dbReference>
<comment type="subcellular location">
    <subcellularLocation>
        <location evidence="1">Cytoplasm</location>
    </subcellularLocation>
</comment>
<evidence type="ECO:0000256" key="3">
    <source>
        <dbReference type="PROSITE-ProRule" id="PRU00221"/>
    </source>
</evidence>
<reference evidence="4" key="1">
    <citation type="submission" date="2022-01" db="UniProtKB">
        <authorList>
            <consortium name="EnsemblMetazoa"/>
        </authorList>
    </citation>
    <scope>IDENTIFICATION</scope>
</reference>
<sequence>MKFRSSALLRSNTSWMRHRLGLFTTSRRKAGKLYRLFFHLFHLKKMSGEAENGSGDCKPYNFSNIPYKMGQHLEFVEISDDGYLLLGASNLVVQTWDGSVWYFNDADLAPDNTKALSGHGVSSAVPCGQFLDSREKVIVGEDYGVLSLYSVTTFENSSVHFMLQMSCSQHEGWISSLSVTPSKAKTVTGGSDLLLNLLDNGTMVSEIMYPVAHSKLITGVQFSIDEDVFASCSLDRSALLWDYRQSKPALGLYESNEVGLTSLSWKNKNEIAVGSQGGKIFLVDIRTLNRLYEAQIQRKPVHKIVFNNDGLLATCCDSNVVTVWDSNSNEIRYQNDLHTGLVRGLAWHPISGKLYSCGFDKNVFSHSITSES</sequence>
<dbReference type="OrthoDB" id="10260946at2759"/>
<dbReference type="InterPro" id="IPR036322">
    <property type="entry name" value="WD40_repeat_dom_sf"/>
</dbReference>
<name>A0A8I6RQH5_CIMLE</name>
<accession>A0A8I6RQH5</accession>
<dbReference type="PANTHER" id="PTHR46853">
    <property type="entry name" value="METHYLOSOME PROTEIN 50"/>
    <property type="match status" value="1"/>
</dbReference>
<dbReference type="InterPro" id="IPR001680">
    <property type="entry name" value="WD40_rpt"/>
</dbReference>
<dbReference type="AlphaFoldDB" id="A0A8I6RQH5"/>
<evidence type="ECO:0000313" key="4">
    <source>
        <dbReference type="EnsemblMetazoa" id="XP_014248239.1"/>
    </source>
</evidence>
<evidence type="ECO:0000313" key="5">
    <source>
        <dbReference type="Proteomes" id="UP000494040"/>
    </source>
</evidence>
<evidence type="ECO:0000256" key="2">
    <source>
        <dbReference type="ARBA" id="ARBA00022490"/>
    </source>
</evidence>
<keyword evidence="3" id="KW-0853">WD repeat</keyword>
<dbReference type="EnsemblMetazoa" id="XM_014392753.1">
    <property type="protein sequence ID" value="XP_014248239.1"/>
    <property type="gene ID" value="LOC106665934"/>
</dbReference>
<evidence type="ECO:0000256" key="1">
    <source>
        <dbReference type="ARBA" id="ARBA00004496"/>
    </source>
</evidence>
<dbReference type="SMART" id="SM00320">
    <property type="entry name" value="WD40"/>
    <property type="match status" value="5"/>
</dbReference>
<dbReference type="Proteomes" id="UP000494040">
    <property type="component" value="Unassembled WGS sequence"/>
</dbReference>
<dbReference type="RefSeq" id="XP_014248239.1">
    <property type="nucleotide sequence ID" value="XM_014392753.1"/>
</dbReference>
<dbReference type="SUPFAM" id="SSF50978">
    <property type="entry name" value="WD40 repeat-like"/>
    <property type="match status" value="1"/>
</dbReference>
<feature type="repeat" description="WD" evidence="3">
    <location>
        <begin position="210"/>
        <end position="251"/>
    </location>
</feature>
<dbReference type="Gene3D" id="2.130.10.10">
    <property type="entry name" value="YVTN repeat-like/Quinoprotein amine dehydrogenase"/>
    <property type="match status" value="1"/>
</dbReference>
<keyword evidence="2" id="KW-0963">Cytoplasm</keyword>
<dbReference type="OMA" id="QMGCNAS"/>
<dbReference type="PROSITE" id="PS50082">
    <property type="entry name" value="WD_REPEATS_2"/>
    <property type="match status" value="1"/>
</dbReference>
<evidence type="ECO:0008006" key="6">
    <source>
        <dbReference type="Google" id="ProtNLM"/>
    </source>
</evidence>
<organism evidence="4 5">
    <name type="scientific">Cimex lectularius</name>
    <name type="common">Bed bug</name>
    <name type="synonym">Acanthia lectularia</name>
    <dbReference type="NCBI Taxonomy" id="79782"/>
    <lineage>
        <taxon>Eukaryota</taxon>
        <taxon>Metazoa</taxon>
        <taxon>Ecdysozoa</taxon>
        <taxon>Arthropoda</taxon>
        <taxon>Hexapoda</taxon>
        <taxon>Insecta</taxon>
        <taxon>Pterygota</taxon>
        <taxon>Neoptera</taxon>
        <taxon>Paraneoptera</taxon>
        <taxon>Hemiptera</taxon>
        <taxon>Heteroptera</taxon>
        <taxon>Panheteroptera</taxon>
        <taxon>Cimicomorpha</taxon>
        <taxon>Cimicidae</taxon>
        <taxon>Cimex</taxon>
    </lineage>
</organism>
<keyword evidence="5" id="KW-1185">Reference proteome</keyword>
<dbReference type="KEGG" id="clec:106665934"/>
<protein>
    <recommendedName>
        <fullName evidence="6">WD repeat-containing protein 55 homolog</fullName>
    </recommendedName>
</protein>
<dbReference type="PANTHER" id="PTHR46853:SF1">
    <property type="entry name" value="METHYLOSOME PROTEIN 50"/>
    <property type="match status" value="1"/>
</dbReference>